<feature type="transmembrane region" description="Helical" evidence="6">
    <location>
        <begin position="724"/>
        <end position="745"/>
    </location>
</feature>
<feature type="transmembrane region" description="Helical" evidence="6">
    <location>
        <begin position="337"/>
        <end position="359"/>
    </location>
</feature>
<dbReference type="InterPro" id="IPR025857">
    <property type="entry name" value="MacB_PCD"/>
</dbReference>
<reference evidence="10" key="1">
    <citation type="journal article" date="2019" name="Int. J. Syst. Evol. Microbiol.">
        <title>The Global Catalogue of Microorganisms (GCM) 10K type strain sequencing project: providing services to taxonomists for standard genome sequencing and annotation.</title>
        <authorList>
            <consortium name="The Broad Institute Genomics Platform"/>
            <consortium name="The Broad Institute Genome Sequencing Center for Infectious Disease"/>
            <person name="Wu L."/>
            <person name="Ma J."/>
        </authorList>
    </citation>
    <scope>NUCLEOTIDE SEQUENCE [LARGE SCALE GENOMIC DNA]</scope>
    <source>
        <strain evidence="10">CGMCC 1.15111</strain>
    </source>
</reference>
<evidence type="ECO:0000259" key="8">
    <source>
        <dbReference type="Pfam" id="PF12704"/>
    </source>
</evidence>
<keyword evidence="10" id="KW-1185">Reference proteome</keyword>
<evidence type="ECO:0000256" key="5">
    <source>
        <dbReference type="ARBA" id="ARBA00023136"/>
    </source>
</evidence>
<feature type="domain" description="ABC3 transporter permease C-terminal" evidence="7">
    <location>
        <begin position="343"/>
        <end position="453"/>
    </location>
</feature>
<dbReference type="Pfam" id="PF02687">
    <property type="entry name" value="FtsX"/>
    <property type="match status" value="2"/>
</dbReference>
<keyword evidence="5 6" id="KW-0472">Membrane</keyword>
<feature type="transmembrane region" description="Helical" evidence="6">
    <location>
        <begin position="74"/>
        <end position="94"/>
    </location>
</feature>
<evidence type="ECO:0000313" key="9">
    <source>
        <dbReference type="EMBL" id="GHE63459.1"/>
    </source>
</evidence>
<feature type="transmembrane region" description="Helical" evidence="6">
    <location>
        <begin position="431"/>
        <end position="460"/>
    </location>
</feature>
<gene>
    <name evidence="9" type="ORF">GCM10011340_18490</name>
</gene>
<dbReference type="PANTHER" id="PTHR30572">
    <property type="entry name" value="MEMBRANE COMPONENT OF TRANSPORTER-RELATED"/>
    <property type="match status" value="1"/>
</dbReference>
<evidence type="ECO:0000256" key="6">
    <source>
        <dbReference type="SAM" id="Phobius"/>
    </source>
</evidence>
<protein>
    <submittedName>
        <fullName evidence="9">ABC transporter permease</fullName>
    </submittedName>
</protein>
<evidence type="ECO:0000256" key="4">
    <source>
        <dbReference type="ARBA" id="ARBA00022989"/>
    </source>
</evidence>
<keyword evidence="4 6" id="KW-1133">Transmembrane helix</keyword>
<keyword evidence="2" id="KW-1003">Cell membrane</keyword>
<evidence type="ECO:0000259" key="7">
    <source>
        <dbReference type="Pfam" id="PF02687"/>
    </source>
</evidence>
<feature type="domain" description="ABC3 transporter permease C-terminal" evidence="7">
    <location>
        <begin position="724"/>
        <end position="837"/>
    </location>
</feature>
<feature type="transmembrane region" description="Helical" evidence="6">
    <location>
        <begin position="804"/>
        <end position="827"/>
    </location>
</feature>
<feature type="transmembrane region" description="Helical" evidence="6">
    <location>
        <begin position="481"/>
        <end position="500"/>
    </location>
</feature>
<feature type="domain" description="MacB-like periplasmic core" evidence="8">
    <location>
        <begin position="73"/>
        <end position="293"/>
    </location>
</feature>
<dbReference type="InterPro" id="IPR050250">
    <property type="entry name" value="Macrolide_Exporter_MacB"/>
</dbReference>
<dbReference type="InterPro" id="IPR003838">
    <property type="entry name" value="ABC3_permease_C"/>
</dbReference>
<evidence type="ECO:0000256" key="1">
    <source>
        <dbReference type="ARBA" id="ARBA00004651"/>
    </source>
</evidence>
<comment type="caution">
    <text evidence="9">The sequence shown here is derived from an EMBL/GenBank/DDBJ whole genome shotgun (WGS) entry which is preliminary data.</text>
</comment>
<proteinExistence type="predicted"/>
<dbReference type="InterPro" id="IPR047699">
    <property type="entry name" value="Permease_put_prefix"/>
</dbReference>
<evidence type="ECO:0000256" key="3">
    <source>
        <dbReference type="ARBA" id="ARBA00022692"/>
    </source>
</evidence>
<dbReference type="PANTHER" id="PTHR30572:SF18">
    <property type="entry name" value="ABC-TYPE MACROLIDE FAMILY EXPORT SYSTEM PERMEASE COMPONENT 2"/>
    <property type="match status" value="1"/>
</dbReference>
<feature type="transmembrane region" description="Helical" evidence="6">
    <location>
        <begin position="773"/>
        <end position="792"/>
    </location>
</feature>
<organism evidence="9 10">
    <name type="scientific">Roseivirga thermotolerans</name>
    <dbReference type="NCBI Taxonomy" id="1758176"/>
    <lineage>
        <taxon>Bacteria</taxon>
        <taxon>Pseudomonadati</taxon>
        <taxon>Bacteroidota</taxon>
        <taxon>Cytophagia</taxon>
        <taxon>Cytophagales</taxon>
        <taxon>Roseivirgaceae</taxon>
        <taxon>Roseivirga</taxon>
    </lineage>
</organism>
<evidence type="ECO:0000313" key="10">
    <source>
        <dbReference type="Proteomes" id="UP000658258"/>
    </source>
</evidence>
<feature type="transmembrane region" description="Helical" evidence="6">
    <location>
        <begin position="388"/>
        <end position="411"/>
    </location>
</feature>
<dbReference type="NCBIfam" id="NF038404">
    <property type="entry name" value="perm_prefix_2"/>
    <property type="match status" value="1"/>
</dbReference>
<evidence type="ECO:0000256" key="2">
    <source>
        <dbReference type="ARBA" id="ARBA00022475"/>
    </source>
</evidence>
<feature type="domain" description="MacB-like periplasmic core" evidence="8">
    <location>
        <begin position="490"/>
        <end position="688"/>
    </location>
</feature>
<accession>A0ABQ3I9P9</accession>
<dbReference type="EMBL" id="BNAG01000002">
    <property type="protein sequence ID" value="GHE63459.1"/>
    <property type="molecule type" value="Genomic_DNA"/>
</dbReference>
<dbReference type="Pfam" id="PF12704">
    <property type="entry name" value="MacB_PCD"/>
    <property type="match status" value="2"/>
</dbReference>
<keyword evidence="3 6" id="KW-0812">Transmembrane</keyword>
<dbReference type="Proteomes" id="UP000658258">
    <property type="component" value="Unassembled WGS sequence"/>
</dbReference>
<name>A0ABQ3I9P9_9BACT</name>
<comment type="subcellular location">
    <subcellularLocation>
        <location evidence="1">Cell membrane</location>
        <topology evidence="1">Multi-pass membrane protein</topology>
    </subcellularLocation>
</comment>
<sequence>MEDVEGDLEELFSNRLKNGRRRAKWLFYWDVLLLFRPGIIREIRIFKGQTNHIMFKNYIKIAWRNAMRYKGYTALNLLGLIVGMASSILILLWVQDERNVNAFHTNGDQIYQVFRNMRQSNGQVNTGTSIPKPLGDLVKSEYTEVAEVAWLSWSLPMDIARDNQAIEESGRFASPEVLTMFSFELLLGDSQTALNSPSGLLISERVAEKHFGPNWRNEAMGQVFKVEEQFDVQVTGVFRSPGTESTLDFEWLLPAQAYFAANPWVEDWGNGAFETYLLIPDTDKVQAVADKIRMEIKKHTQGNPNAGDEELIIHRFSDTYLYSAFDNGVVSGGRIEYVRIMTIVAIFILLVACINFMNLTTARSSRRSKEIGLRKVMGAARKSIRTQFYLEAFLLAGCAVAVSAVVVAFLLPLFNELVGKSLVLNFEAPETWFFLMGLIFGVGLLSGTYPALLLPTFNVIQSMKGGVVKQSGFASYFRKGLVVFQFAISTLLIIGTTVIYRQIDFVLNKDLGLNKDNLLAVSLEGDLASRLETYKNELLRLPQVTHVSGASGNPLNYGRSTSSANWEGKNPNEGYEVNVMLTDEHFIETTGMEILAGRSFSSQLQDSTNFIINEVAAELMGFEDPIGKKLSFWGIDGKIVGVVKNFHMRDLYEPIAPLIITCISPSNSSIVLIRTNENTSDALAAIEQVTQSLNPGEDFRYQFIDQAYAESYEAEQTMRTLANLFALVSIVISTLGLLGLASYSAEQRSKEIGVRKVHGASVIQVLLLLSKDYGKLILMAFVLAVPFGYYFMQNWLNQFEFREALNPVVFLFAGVIVMSIGVLTVAAKSYQAASVNPVKSLKEE</sequence>